<evidence type="ECO:0000256" key="1">
    <source>
        <dbReference type="PROSITE-ProRule" id="PRU00339"/>
    </source>
</evidence>
<keyword evidence="2" id="KW-0732">Signal</keyword>
<sequence>MNHERNFMNPRIGGAAAALLAATLVLSGCTDSTQDAPDSAGPSATSSAGAISVDDLVQLGIASANAGETDQAKATFENVLALDPGNAFANYNLGVLAQQNGDADAAMGYYDKAIETDPAFTSAMYNKAILLEDADQDAAVALYRQIVSLDDQAATAYYRLSSLLEAQGDAAGAAEARERALAIDPTLTDAPASDE</sequence>
<evidence type="ECO:0000256" key="2">
    <source>
        <dbReference type="SAM" id="SignalP"/>
    </source>
</evidence>
<feature type="repeat" description="TPR" evidence="1">
    <location>
        <begin position="154"/>
        <end position="187"/>
    </location>
</feature>
<feature type="repeat" description="TPR" evidence="1">
    <location>
        <begin position="53"/>
        <end position="86"/>
    </location>
</feature>
<keyword evidence="1" id="KW-0802">TPR repeat</keyword>
<dbReference type="Gene3D" id="1.25.40.10">
    <property type="entry name" value="Tetratricopeptide repeat domain"/>
    <property type="match status" value="2"/>
</dbReference>
<feature type="chain" id="PRO_5039297453" evidence="2">
    <location>
        <begin position="28"/>
        <end position="195"/>
    </location>
</feature>
<dbReference type="EMBL" id="WSTA01000002">
    <property type="protein sequence ID" value="MWB97119.1"/>
    <property type="molecule type" value="Genomic_DNA"/>
</dbReference>
<name>A0A6I4NZD2_9MICO</name>
<organism evidence="3 4">
    <name type="scientific">Agromyces seonyuensis</name>
    <dbReference type="NCBI Taxonomy" id="2662446"/>
    <lineage>
        <taxon>Bacteria</taxon>
        <taxon>Bacillati</taxon>
        <taxon>Actinomycetota</taxon>
        <taxon>Actinomycetes</taxon>
        <taxon>Micrococcales</taxon>
        <taxon>Microbacteriaceae</taxon>
        <taxon>Agromyces</taxon>
    </lineage>
</organism>
<gene>
    <name evidence="3" type="ORF">GB864_00885</name>
</gene>
<dbReference type="Proteomes" id="UP000438182">
    <property type="component" value="Unassembled WGS sequence"/>
</dbReference>
<protein>
    <submittedName>
        <fullName evidence="3">Tetratricopeptide repeat protein</fullName>
    </submittedName>
</protein>
<dbReference type="PANTHER" id="PTHR44809:SF1">
    <property type="entry name" value="PROTEIN O-MANNOSYL-TRANSFERASE TMTC1"/>
    <property type="match status" value="1"/>
</dbReference>
<dbReference type="PROSITE" id="PS50005">
    <property type="entry name" value="TPR"/>
    <property type="match status" value="3"/>
</dbReference>
<dbReference type="AlphaFoldDB" id="A0A6I4NZD2"/>
<reference evidence="3 4" key="1">
    <citation type="submission" date="2019-12" db="EMBL/GenBank/DDBJ databases">
        <authorList>
            <person name="Kim Y.S."/>
        </authorList>
    </citation>
    <scope>NUCLEOTIDE SEQUENCE [LARGE SCALE GENOMIC DNA]</scope>
    <source>
        <strain evidence="3 4">MMS17-SY077</strain>
    </source>
</reference>
<evidence type="ECO:0000313" key="4">
    <source>
        <dbReference type="Proteomes" id="UP000438182"/>
    </source>
</evidence>
<dbReference type="PROSITE" id="PS51257">
    <property type="entry name" value="PROKAR_LIPOPROTEIN"/>
    <property type="match status" value="1"/>
</dbReference>
<feature type="repeat" description="TPR" evidence="1">
    <location>
        <begin position="87"/>
        <end position="120"/>
    </location>
</feature>
<dbReference type="PANTHER" id="PTHR44809">
    <property type="match status" value="1"/>
</dbReference>
<dbReference type="SMART" id="SM00028">
    <property type="entry name" value="TPR"/>
    <property type="match status" value="3"/>
</dbReference>
<keyword evidence="4" id="KW-1185">Reference proteome</keyword>
<dbReference type="InterPro" id="IPR011990">
    <property type="entry name" value="TPR-like_helical_dom_sf"/>
</dbReference>
<dbReference type="InterPro" id="IPR052943">
    <property type="entry name" value="TMTC_O-mannosyl-trnsfr"/>
</dbReference>
<feature type="signal peptide" evidence="2">
    <location>
        <begin position="1"/>
        <end position="27"/>
    </location>
</feature>
<dbReference type="SUPFAM" id="SSF48452">
    <property type="entry name" value="TPR-like"/>
    <property type="match status" value="1"/>
</dbReference>
<proteinExistence type="predicted"/>
<accession>A0A6I4NZD2</accession>
<dbReference type="InterPro" id="IPR019734">
    <property type="entry name" value="TPR_rpt"/>
</dbReference>
<dbReference type="Pfam" id="PF13432">
    <property type="entry name" value="TPR_16"/>
    <property type="match status" value="2"/>
</dbReference>
<comment type="caution">
    <text evidence="3">The sequence shown here is derived from an EMBL/GenBank/DDBJ whole genome shotgun (WGS) entry which is preliminary data.</text>
</comment>
<evidence type="ECO:0000313" key="3">
    <source>
        <dbReference type="EMBL" id="MWB97119.1"/>
    </source>
</evidence>